<evidence type="ECO:0000256" key="2">
    <source>
        <dbReference type="ARBA" id="ARBA00022729"/>
    </source>
</evidence>
<dbReference type="GO" id="GO:0005576">
    <property type="term" value="C:extracellular region"/>
    <property type="evidence" value="ECO:0007669"/>
    <property type="project" value="InterPro"/>
</dbReference>
<keyword evidence="2 6" id="KW-0732">Signal</keyword>
<protein>
    <recommendedName>
        <fullName evidence="7">Chitin-binding type-2 domain-containing protein</fullName>
    </recommendedName>
</protein>
<dbReference type="InterPro" id="IPR002557">
    <property type="entry name" value="Chitin-bd_dom"/>
</dbReference>
<organism evidence="8 9">
    <name type="scientific">Diploptera punctata</name>
    <name type="common">Pacific beetle cockroach</name>
    <dbReference type="NCBI Taxonomy" id="6984"/>
    <lineage>
        <taxon>Eukaryota</taxon>
        <taxon>Metazoa</taxon>
        <taxon>Ecdysozoa</taxon>
        <taxon>Arthropoda</taxon>
        <taxon>Hexapoda</taxon>
        <taxon>Insecta</taxon>
        <taxon>Pterygota</taxon>
        <taxon>Neoptera</taxon>
        <taxon>Polyneoptera</taxon>
        <taxon>Dictyoptera</taxon>
        <taxon>Blattodea</taxon>
        <taxon>Blaberoidea</taxon>
        <taxon>Blaberidae</taxon>
        <taxon>Diplopterinae</taxon>
        <taxon>Diploptera</taxon>
    </lineage>
</organism>
<evidence type="ECO:0000313" key="9">
    <source>
        <dbReference type="Proteomes" id="UP001233999"/>
    </source>
</evidence>
<gene>
    <name evidence="8" type="ORF">L9F63_008511</name>
</gene>
<dbReference type="Gene3D" id="2.170.140.10">
    <property type="entry name" value="Chitin binding domain"/>
    <property type="match status" value="2"/>
</dbReference>
<dbReference type="PANTHER" id="PTHR23301:SF0">
    <property type="entry name" value="CHITIN-BINDING TYPE-2 DOMAIN-CONTAINING PROTEIN-RELATED"/>
    <property type="match status" value="1"/>
</dbReference>
<evidence type="ECO:0000256" key="1">
    <source>
        <dbReference type="ARBA" id="ARBA00022669"/>
    </source>
</evidence>
<dbReference type="SMART" id="SM00494">
    <property type="entry name" value="ChtBD2"/>
    <property type="match status" value="4"/>
</dbReference>
<feature type="chain" id="PRO_5042272615" description="Chitin-binding type-2 domain-containing protein" evidence="6">
    <location>
        <begin position="21"/>
        <end position="413"/>
    </location>
</feature>
<proteinExistence type="predicted"/>
<dbReference type="PANTHER" id="PTHR23301">
    <property type="entry name" value="CHITIN BINDING PERITROPHIN-A"/>
    <property type="match status" value="1"/>
</dbReference>
<feature type="signal peptide" evidence="6">
    <location>
        <begin position="1"/>
        <end position="20"/>
    </location>
</feature>
<evidence type="ECO:0000256" key="6">
    <source>
        <dbReference type="SAM" id="SignalP"/>
    </source>
</evidence>
<keyword evidence="3" id="KW-0677">Repeat</keyword>
<keyword evidence="5" id="KW-0325">Glycoprotein</keyword>
<evidence type="ECO:0000313" key="8">
    <source>
        <dbReference type="EMBL" id="KAJ9574097.1"/>
    </source>
</evidence>
<accession>A0AAD7Z5M9</accession>
<dbReference type="EMBL" id="JASPKZ010010655">
    <property type="protein sequence ID" value="KAJ9574097.1"/>
    <property type="molecule type" value="Genomic_DNA"/>
</dbReference>
<reference evidence="8" key="2">
    <citation type="submission" date="2023-05" db="EMBL/GenBank/DDBJ databases">
        <authorList>
            <person name="Fouks B."/>
        </authorList>
    </citation>
    <scope>NUCLEOTIDE SEQUENCE</scope>
    <source>
        <strain evidence="8">Stay&amp;Tobe</strain>
        <tissue evidence="8">Testes</tissue>
    </source>
</reference>
<evidence type="ECO:0000256" key="5">
    <source>
        <dbReference type="ARBA" id="ARBA00023180"/>
    </source>
</evidence>
<dbReference type="AlphaFoldDB" id="A0AAD7Z5M9"/>
<sequence length="413" mass="45212">MKRIHFTFGVFCALVQIVTSNPFNESVCPGPGVAEDPNNSSQFLICAERYGDVFLVDTIPCPEGYIFSSSAMTCVHDGTSPISQRVSRDTKKCETSGAYCDGCDRMVVCALLNGQGLTAITNLSCSQIDPDMSCSHASCTTGSQAESCDSPSDFQCLQKGYFPDPADCKRYHVCSDNLEHYKGECEEQFDPVTGSCDPPDGTAECKPQARECKSPNLSPASLPNAPSYYTLCIPKPTTNRKTPYVYIMSVMKCPDEHVFDDKKLICIRSCTGKRGRFQDPDNCHSYIECTDAPGEGTKKLCPNNYGYHPKRRLCLPEYMVENCSISTSTITASTISITTTSANIVNTTPKSNPPSNGFRCQTTGKFPDMTDCTKYIICTPDPQSTGVTYRLIRGQCPIFTYFGPNSSCQIGFC</sequence>
<dbReference type="InterPro" id="IPR036508">
    <property type="entry name" value="Chitin-bd_dom_sf"/>
</dbReference>
<reference evidence="8" key="1">
    <citation type="journal article" date="2023" name="IScience">
        <title>Live-bearing cockroach genome reveals convergent evolutionary mechanisms linked to viviparity in insects and beyond.</title>
        <authorList>
            <person name="Fouks B."/>
            <person name="Harrison M.C."/>
            <person name="Mikhailova A.A."/>
            <person name="Marchal E."/>
            <person name="English S."/>
            <person name="Carruthers M."/>
            <person name="Jennings E.C."/>
            <person name="Chiamaka E.L."/>
            <person name="Frigard R.A."/>
            <person name="Pippel M."/>
            <person name="Attardo G.M."/>
            <person name="Benoit J.B."/>
            <person name="Bornberg-Bauer E."/>
            <person name="Tobe S.S."/>
        </authorList>
    </citation>
    <scope>NUCLEOTIDE SEQUENCE</scope>
    <source>
        <strain evidence="8">Stay&amp;Tobe</strain>
    </source>
</reference>
<dbReference type="Pfam" id="PF01607">
    <property type="entry name" value="CBM_14"/>
    <property type="match status" value="2"/>
</dbReference>
<name>A0AAD7Z5M9_DIPPU</name>
<dbReference type="PROSITE" id="PS50940">
    <property type="entry name" value="CHIT_BIND_II"/>
    <property type="match status" value="2"/>
</dbReference>
<feature type="domain" description="Chitin-binding type-2" evidence="7">
    <location>
        <begin position="267"/>
        <end position="325"/>
    </location>
</feature>
<dbReference type="SUPFAM" id="SSF57625">
    <property type="entry name" value="Invertebrate chitin-binding proteins"/>
    <property type="match status" value="4"/>
</dbReference>
<dbReference type="InterPro" id="IPR051940">
    <property type="entry name" value="Chitin_bind-dev_reg"/>
</dbReference>
<dbReference type="Proteomes" id="UP001233999">
    <property type="component" value="Unassembled WGS sequence"/>
</dbReference>
<keyword evidence="1" id="KW-0147">Chitin-binding</keyword>
<feature type="domain" description="Chitin-binding type-2" evidence="7">
    <location>
        <begin position="153"/>
        <end position="207"/>
    </location>
</feature>
<keyword evidence="9" id="KW-1185">Reference proteome</keyword>
<dbReference type="GO" id="GO:0008061">
    <property type="term" value="F:chitin binding"/>
    <property type="evidence" value="ECO:0007669"/>
    <property type="project" value="UniProtKB-KW"/>
</dbReference>
<evidence type="ECO:0000256" key="4">
    <source>
        <dbReference type="ARBA" id="ARBA00023157"/>
    </source>
</evidence>
<evidence type="ECO:0000256" key="3">
    <source>
        <dbReference type="ARBA" id="ARBA00022737"/>
    </source>
</evidence>
<keyword evidence="4" id="KW-1015">Disulfide bond</keyword>
<comment type="caution">
    <text evidence="8">The sequence shown here is derived from an EMBL/GenBank/DDBJ whole genome shotgun (WGS) entry which is preliminary data.</text>
</comment>
<evidence type="ECO:0000259" key="7">
    <source>
        <dbReference type="PROSITE" id="PS50940"/>
    </source>
</evidence>